<sequence>MIPLNGSHPPHNGQSPSSMAGFVTDHFSTTNSSWNSNQEIARLLYSAPNHPEWIRQQVEIRPQTGTQYMFCRFDGNWFKMDGYEWKKRREGKLIREDHMKLKA</sequence>
<evidence type="ECO:0000256" key="4">
    <source>
        <dbReference type="SAM" id="MobiDB-lite"/>
    </source>
</evidence>
<proteinExistence type="predicted"/>
<dbReference type="Proteomes" id="UP000050761">
    <property type="component" value="Unassembled WGS sequence"/>
</dbReference>
<dbReference type="PROSITE" id="PS51437">
    <property type="entry name" value="CG_1"/>
    <property type="match status" value="1"/>
</dbReference>
<dbReference type="SMART" id="SM01076">
    <property type="entry name" value="CG-1"/>
    <property type="match status" value="1"/>
</dbReference>
<dbReference type="InterPro" id="IPR005559">
    <property type="entry name" value="CG-1_dom"/>
</dbReference>
<reference evidence="6 7" key="1">
    <citation type="submission" date="2018-11" db="EMBL/GenBank/DDBJ databases">
        <authorList>
            <consortium name="Pathogen Informatics"/>
        </authorList>
    </citation>
    <scope>NUCLEOTIDE SEQUENCE [LARGE SCALE GENOMIC DNA]</scope>
</reference>
<dbReference type="GO" id="GO:0005634">
    <property type="term" value="C:nucleus"/>
    <property type="evidence" value="ECO:0007669"/>
    <property type="project" value="UniProtKB-SubCell"/>
</dbReference>
<name>A0A183GPT5_HELPZ</name>
<reference evidence="8" key="2">
    <citation type="submission" date="2019-09" db="UniProtKB">
        <authorList>
            <consortium name="WormBaseParasite"/>
        </authorList>
    </citation>
    <scope>IDENTIFICATION</scope>
</reference>
<accession>A0A183GPT5</accession>
<accession>A0A3P8EPD5</accession>
<feature type="domain" description="CG-1" evidence="5">
    <location>
        <begin position="23"/>
        <end position="103"/>
    </location>
</feature>
<evidence type="ECO:0000256" key="1">
    <source>
        <dbReference type="ARBA" id="ARBA00004123"/>
    </source>
</evidence>
<dbReference type="OrthoDB" id="407555at2759"/>
<keyword evidence="2" id="KW-0804">Transcription</keyword>
<dbReference type="PANTHER" id="PTHR23335:SF1">
    <property type="entry name" value="CALMODULIN-BINDING TRANSCRIPTION ACTIVATOR, ISOFORM F"/>
    <property type="match status" value="1"/>
</dbReference>
<dbReference type="GO" id="GO:0006357">
    <property type="term" value="P:regulation of transcription by RNA polymerase II"/>
    <property type="evidence" value="ECO:0007669"/>
    <property type="project" value="TreeGrafter"/>
</dbReference>
<gene>
    <name evidence="6" type="ORF">HPBE_LOCUS24704</name>
</gene>
<evidence type="ECO:0000313" key="6">
    <source>
        <dbReference type="EMBL" id="VDP46814.1"/>
    </source>
</evidence>
<dbReference type="WBParaSite" id="HPBE_0002470501-mRNA-1">
    <property type="protein sequence ID" value="HPBE_0002470501-mRNA-1"/>
    <property type="gene ID" value="HPBE_0002470501"/>
</dbReference>
<evidence type="ECO:0000259" key="5">
    <source>
        <dbReference type="PROSITE" id="PS51437"/>
    </source>
</evidence>
<dbReference type="PANTHER" id="PTHR23335">
    <property type="entry name" value="CALMODULIN-BINDING TRANSCRIPTION ACTIVATOR CAMTA"/>
    <property type="match status" value="1"/>
</dbReference>
<dbReference type="AlphaFoldDB" id="A0A183GPT5"/>
<protein>
    <submittedName>
        <fullName evidence="8">CG-1 domain-containing protein</fullName>
    </submittedName>
</protein>
<dbReference type="Pfam" id="PF03859">
    <property type="entry name" value="CG-1"/>
    <property type="match status" value="1"/>
</dbReference>
<organism evidence="7 8">
    <name type="scientific">Heligmosomoides polygyrus</name>
    <name type="common">Parasitic roundworm</name>
    <dbReference type="NCBI Taxonomy" id="6339"/>
    <lineage>
        <taxon>Eukaryota</taxon>
        <taxon>Metazoa</taxon>
        <taxon>Ecdysozoa</taxon>
        <taxon>Nematoda</taxon>
        <taxon>Chromadorea</taxon>
        <taxon>Rhabditida</taxon>
        <taxon>Rhabditina</taxon>
        <taxon>Rhabditomorpha</taxon>
        <taxon>Strongyloidea</taxon>
        <taxon>Heligmosomidae</taxon>
        <taxon>Heligmosomoides</taxon>
    </lineage>
</organism>
<dbReference type="EMBL" id="UZAH01036717">
    <property type="protein sequence ID" value="VDP46814.1"/>
    <property type="molecule type" value="Genomic_DNA"/>
</dbReference>
<dbReference type="GO" id="GO:0003712">
    <property type="term" value="F:transcription coregulator activity"/>
    <property type="evidence" value="ECO:0007669"/>
    <property type="project" value="TreeGrafter"/>
</dbReference>
<feature type="region of interest" description="Disordered" evidence="4">
    <location>
        <begin position="1"/>
        <end position="24"/>
    </location>
</feature>
<keyword evidence="3" id="KW-0539">Nucleus</keyword>
<keyword evidence="7" id="KW-1185">Reference proteome</keyword>
<comment type="subcellular location">
    <subcellularLocation>
        <location evidence="1">Nucleus</location>
    </subcellularLocation>
</comment>
<evidence type="ECO:0000313" key="8">
    <source>
        <dbReference type="WBParaSite" id="HPBE_0002470501-mRNA-1"/>
    </source>
</evidence>
<evidence type="ECO:0000256" key="3">
    <source>
        <dbReference type="ARBA" id="ARBA00023242"/>
    </source>
</evidence>
<evidence type="ECO:0000313" key="7">
    <source>
        <dbReference type="Proteomes" id="UP000050761"/>
    </source>
</evidence>
<dbReference type="GO" id="GO:0003690">
    <property type="term" value="F:double-stranded DNA binding"/>
    <property type="evidence" value="ECO:0007669"/>
    <property type="project" value="TreeGrafter"/>
</dbReference>
<evidence type="ECO:0000256" key="2">
    <source>
        <dbReference type="ARBA" id="ARBA00023163"/>
    </source>
</evidence>